<evidence type="ECO:0000313" key="1">
    <source>
        <dbReference type="EMBL" id="RVW53165.1"/>
    </source>
</evidence>
<sequence>MREILERKAKKKKKEKGELWGGVKDIRDRCGGEAGQNSSRYCGEQGRGFILGPSGADECRSLPG</sequence>
<comment type="caution">
    <text evidence="1">The sequence shown here is derived from an EMBL/GenBank/DDBJ whole genome shotgun (WGS) entry which is preliminary data.</text>
</comment>
<evidence type="ECO:0000313" key="2">
    <source>
        <dbReference type="Proteomes" id="UP000288805"/>
    </source>
</evidence>
<name>A0A438EZP4_VITVI</name>
<dbReference type="AlphaFoldDB" id="A0A438EZP4"/>
<accession>A0A438EZP4</accession>
<organism evidence="1 2">
    <name type="scientific">Vitis vinifera</name>
    <name type="common">Grape</name>
    <dbReference type="NCBI Taxonomy" id="29760"/>
    <lineage>
        <taxon>Eukaryota</taxon>
        <taxon>Viridiplantae</taxon>
        <taxon>Streptophyta</taxon>
        <taxon>Embryophyta</taxon>
        <taxon>Tracheophyta</taxon>
        <taxon>Spermatophyta</taxon>
        <taxon>Magnoliopsida</taxon>
        <taxon>eudicotyledons</taxon>
        <taxon>Gunneridae</taxon>
        <taxon>Pentapetalae</taxon>
        <taxon>rosids</taxon>
        <taxon>Vitales</taxon>
        <taxon>Vitaceae</taxon>
        <taxon>Viteae</taxon>
        <taxon>Vitis</taxon>
    </lineage>
</organism>
<protein>
    <submittedName>
        <fullName evidence="1">Uncharacterized protein</fullName>
    </submittedName>
</protein>
<gene>
    <name evidence="1" type="ORF">CK203_087581</name>
</gene>
<dbReference type="EMBL" id="QGNW01001156">
    <property type="protein sequence ID" value="RVW53165.1"/>
    <property type="molecule type" value="Genomic_DNA"/>
</dbReference>
<reference evidence="1 2" key="1">
    <citation type="journal article" date="2018" name="PLoS Genet.">
        <title>Population sequencing reveals clonal diversity and ancestral inbreeding in the grapevine cultivar Chardonnay.</title>
        <authorList>
            <person name="Roach M.J."/>
            <person name="Johnson D.L."/>
            <person name="Bohlmann J."/>
            <person name="van Vuuren H.J."/>
            <person name="Jones S.J."/>
            <person name="Pretorius I.S."/>
            <person name="Schmidt S.A."/>
            <person name="Borneman A.R."/>
        </authorList>
    </citation>
    <scope>NUCLEOTIDE SEQUENCE [LARGE SCALE GENOMIC DNA]</scope>
    <source>
        <strain evidence="2">cv. Chardonnay</strain>
        <tissue evidence="1">Leaf</tissue>
    </source>
</reference>
<dbReference type="Proteomes" id="UP000288805">
    <property type="component" value="Unassembled WGS sequence"/>
</dbReference>
<proteinExistence type="predicted"/>